<evidence type="ECO:0000313" key="4">
    <source>
        <dbReference type="Proteomes" id="UP000297496"/>
    </source>
</evidence>
<dbReference type="AlphaFoldDB" id="A0A4Z1CIT2"/>
<keyword evidence="4" id="KW-1185">Reference proteome</keyword>
<proteinExistence type="predicted"/>
<evidence type="ECO:0000256" key="1">
    <source>
        <dbReference type="ARBA" id="ARBA00022729"/>
    </source>
</evidence>
<gene>
    <name evidence="3" type="ORF">EXE59_20390</name>
</gene>
<protein>
    <submittedName>
        <fullName evidence="3">Extracellular solute-binding protein</fullName>
    </submittedName>
</protein>
<sequence>MTIKSLRLGALVTGLALTLAACGGSSGGTPSGAVDGGWDDVVAAAEKEGSVMLYSSHNPVNLESLKKAFEAEYPDITMEYVRGTDAELNPKVEVENQTGRGTADVHMVTDTNWINSAAESGTYSAELLGPEVTESGNYDDDTSLIADRFVLTSVAVFALGWNTDILPEGLGDVTDVIKPELKGKIGIVNPTGIAVYNDLYRFLENTYGEEFIEDLASLEPRIYPSSLGIAQALTSGEIAAAPIVNTLGTEKASGAPVDWKLAPEPWGAAWYTHVLSSAAHPNAGQVLADFMASEEGQTALSAGYAATLPGIEGAVAQASDVTLADPSDLTADDLKARESDWESLFLN</sequence>
<organism evidence="3 4">
    <name type="scientific">Nocardioides eburneiflavus</name>
    <dbReference type="NCBI Taxonomy" id="2518372"/>
    <lineage>
        <taxon>Bacteria</taxon>
        <taxon>Bacillati</taxon>
        <taxon>Actinomycetota</taxon>
        <taxon>Actinomycetes</taxon>
        <taxon>Propionibacteriales</taxon>
        <taxon>Nocardioidaceae</taxon>
        <taxon>Nocardioides</taxon>
    </lineage>
</organism>
<dbReference type="Pfam" id="PF01547">
    <property type="entry name" value="SBP_bac_1"/>
    <property type="match status" value="1"/>
</dbReference>
<keyword evidence="1 2" id="KW-0732">Signal</keyword>
<dbReference type="SUPFAM" id="SSF53850">
    <property type="entry name" value="Periplasmic binding protein-like II"/>
    <property type="match status" value="1"/>
</dbReference>
<dbReference type="PROSITE" id="PS51257">
    <property type="entry name" value="PROKAR_LIPOPROTEIN"/>
    <property type="match status" value="1"/>
</dbReference>
<dbReference type="RefSeq" id="WP_135840533.1">
    <property type="nucleotide sequence ID" value="NZ_SRRO01000001.1"/>
</dbReference>
<dbReference type="Gene3D" id="3.40.190.10">
    <property type="entry name" value="Periplasmic binding protein-like II"/>
    <property type="match status" value="2"/>
</dbReference>
<dbReference type="OrthoDB" id="3564681at2"/>
<evidence type="ECO:0000313" key="3">
    <source>
        <dbReference type="EMBL" id="TGN66047.1"/>
    </source>
</evidence>
<feature type="signal peptide" evidence="2">
    <location>
        <begin position="1"/>
        <end position="23"/>
    </location>
</feature>
<feature type="chain" id="PRO_5039170289" evidence="2">
    <location>
        <begin position="24"/>
        <end position="347"/>
    </location>
</feature>
<accession>A0A4Z1CIT2</accession>
<name>A0A4Z1CIT2_9ACTN</name>
<comment type="caution">
    <text evidence="3">The sequence shown here is derived from an EMBL/GenBank/DDBJ whole genome shotgun (WGS) entry which is preliminary data.</text>
</comment>
<dbReference type="EMBL" id="SRRO01000001">
    <property type="protein sequence ID" value="TGN66047.1"/>
    <property type="molecule type" value="Genomic_DNA"/>
</dbReference>
<dbReference type="PANTHER" id="PTHR30006">
    <property type="entry name" value="THIAMINE-BINDING PERIPLASMIC PROTEIN-RELATED"/>
    <property type="match status" value="1"/>
</dbReference>
<dbReference type="InterPro" id="IPR006059">
    <property type="entry name" value="SBP"/>
</dbReference>
<dbReference type="Proteomes" id="UP000297496">
    <property type="component" value="Unassembled WGS sequence"/>
</dbReference>
<evidence type="ECO:0000256" key="2">
    <source>
        <dbReference type="SAM" id="SignalP"/>
    </source>
</evidence>
<reference evidence="3 4" key="1">
    <citation type="submission" date="2019-04" db="EMBL/GenBank/DDBJ databases">
        <title>Three New Species of Nocardioides, Nocardioides euryhalodurans sp. nov., Nocardioides seonyuensis sp. nov. and Nocardioides eburneoflavus sp. nov. Isolated from Soil.</title>
        <authorList>
            <person name="Roh S.G."/>
            <person name="Lee C."/>
            <person name="Kim M.-K."/>
            <person name="Kim S.B."/>
        </authorList>
    </citation>
    <scope>NUCLEOTIDE SEQUENCE [LARGE SCALE GENOMIC DNA]</scope>
    <source>
        <strain evidence="3 4">MMS17-SY213</strain>
    </source>
</reference>